<accession>A0A8J2RA20</accession>
<keyword evidence="1" id="KW-0812">Transmembrane</keyword>
<organism evidence="2 3">
    <name type="scientific">Danaus chrysippus</name>
    <name type="common">African queen</name>
    <dbReference type="NCBI Taxonomy" id="151541"/>
    <lineage>
        <taxon>Eukaryota</taxon>
        <taxon>Metazoa</taxon>
        <taxon>Ecdysozoa</taxon>
        <taxon>Arthropoda</taxon>
        <taxon>Hexapoda</taxon>
        <taxon>Insecta</taxon>
        <taxon>Pterygota</taxon>
        <taxon>Neoptera</taxon>
        <taxon>Endopterygota</taxon>
        <taxon>Lepidoptera</taxon>
        <taxon>Glossata</taxon>
        <taxon>Ditrysia</taxon>
        <taxon>Papilionoidea</taxon>
        <taxon>Nymphalidae</taxon>
        <taxon>Danainae</taxon>
        <taxon>Danaini</taxon>
        <taxon>Danaina</taxon>
        <taxon>Danaus</taxon>
        <taxon>Anosia</taxon>
    </lineage>
</organism>
<keyword evidence="3" id="KW-1185">Reference proteome</keyword>
<feature type="transmembrane region" description="Helical" evidence="1">
    <location>
        <begin position="59"/>
        <end position="80"/>
    </location>
</feature>
<evidence type="ECO:0000256" key="1">
    <source>
        <dbReference type="SAM" id="Phobius"/>
    </source>
</evidence>
<dbReference type="OrthoDB" id="7329565at2759"/>
<feature type="transmembrane region" description="Helical" evidence="1">
    <location>
        <begin position="26"/>
        <end position="47"/>
    </location>
</feature>
<sequence>MLIHADLRPCTDQDELRFRRRALRDAVICIGWLKLISIICYIILYFLVHANSKGHMSRVIQIMVLALVPFIILNGVLLFFGALEEKLCALEVGLWLCLIIAAYNTALGALGGIFFIRTGYLTVHFFLAVIFGILAVSLYSKYSERTLSY</sequence>
<dbReference type="EMBL" id="CAKASE010000081">
    <property type="protein sequence ID" value="CAG9583400.1"/>
    <property type="molecule type" value="Genomic_DNA"/>
</dbReference>
<dbReference type="AlphaFoldDB" id="A0A8J2RA20"/>
<evidence type="ECO:0000313" key="3">
    <source>
        <dbReference type="Proteomes" id="UP000789524"/>
    </source>
</evidence>
<keyword evidence="1" id="KW-0472">Membrane</keyword>
<proteinExistence type="predicted"/>
<evidence type="ECO:0000313" key="2">
    <source>
        <dbReference type="EMBL" id="CAG9583400.1"/>
    </source>
</evidence>
<gene>
    <name evidence="2" type="ORF">DCHRY22_LOCUS14792</name>
</gene>
<reference evidence="2" key="1">
    <citation type="submission" date="2021-09" db="EMBL/GenBank/DDBJ databases">
        <authorList>
            <person name="Martin H S."/>
        </authorList>
    </citation>
    <scope>NUCLEOTIDE SEQUENCE</scope>
</reference>
<feature type="transmembrane region" description="Helical" evidence="1">
    <location>
        <begin position="92"/>
        <end position="115"/>
    </location>
</feature>
<comment type="caution">
    <text evidence="2">The sequence shown here is derived from an EMBL/GenBank/DDBJ whole genome shotgun (WGS) entry which is preliminary data.</text>
</comment>
<name>A0A8J2RA20_9NEOP</name>
<dbReference type="Proteomes" id="UP000789524">
    <property type="component" value="Unassembled WGS sequence"/>
</dbReference>
<protein>
    <submittedName>
        <fullName evidence="2">(African queen) hypothetical protein</fullName>
    </submittedName>
</protein>
<feature type="transmembrane region" description="Helical" evidence="1">
    <location>
        <begin position="121"/>
        <end position="139"/>
    </location>
</feature>
<keyword evidence="1" id="KW-1133">Transmembrane helix</keyword>